<keyword evidence="1" id="KW-1133">Transmembrane helix</keyword>
<reference evidence="3 4" key="1">
    <citation type="journal article" date="2016" name="Nat. Commun.">
        <title>Thousands of microbial genomes shed light on interconnected biogeochemical processes in an aquifer system.</title>
        <authorList>
            <person name="Anantharaman K."/>
            <person name="Brown C.T."/>
            <person name="Hug L.A."/>
            <person name="Sharon I."/>
            <person name="Castelle C.J."/>
            <person name="Probst A.J."/>
            <person name="Thomas B.C."/>
            <person name="Singh A."/>
            <person name="Wilkins M.J."/>
            <person name="Karaoz U."/>
            <person name="Brodie E.L."/>
            <person name="Williams K.H."/>
            <person name="Hubbard S.S."/>
            <person name="Banfield J.F."/>
        </authorList>
    </citation>
    <scope>NUCLEOTIDE SEQUENCE [LARGE SCALE GENOMIC DNA]</scope>
</reference>
<proteinExistence type="predicted"/>
<keyword evidence="1" id="KW-0472">Membrane</keyword>
<dbReference type="EMBL" id="MHKN01000001">
    <property type="protein sequence ID" value="OGY93098.1"/>
    <property type="molecule type" value="Genomic_DNA"/>
</dbReference>
<dbReference type="InterPro" id="IPR036691">
    <property type="entry name" value="Endo/exonu/phosph_ase_sf"/>
</dbReference>
<evidence type="ECO:0000259" key="2">
    <source>
        <dbReference type="Pfam" id="PF03372"/>
    </source>
</evidence>
<keyword evidence="1" id="KW-0812">Transmembrane</keyword>
<comment type="caution">
    <text evidence="3">The sequence shown here is derived from an EMBL/GenBank/DDBJ whole genome shotgun (WGS) entry which is preliminary data.</text>
</comment>
<dbReference type="InterPro" id="IPR005135">
    <property type="entry name" value="Endo/exonuclease/phosphatase"/>
</dbReference>
<evidence type="ECO:0000313" key="4">
    <source>
        <dbReference type="Proteomes" id="UP000177349"/>
    </source>
</evidence>
<feature type="transmembrane region" description="Helical" evidence="1">
    <location>
        <begin position="59"/>
        <end position="77"/>
    </location>
</feature>
<protein>
    <recommendedName>
        <fullName evidence="2">Endonuclease/exonuclease/phosphatase domain-containing protein</fullName>
    </recommendedName>
</protein>
<dbReference type="AlphaFoldDB" id="A0A1G2BVM4"/>
<gene>
    <name evidence="3" type="ORF">A3B31_02795</name>
</gene>
<feature type="transmembrane region" description="Helical" evidence="1">
    <location>
        <begin position="7"/>
        <end position="28"/>
    </location>
</feature>
<accession>A0A1G2BVM4</accession>
<dbReference type="Gene3D" id="3.60.10.10">
    <property type="entry name" value="Endonuclease/exonuclease/phosphatase"/>
    <property type="match status" value="1"/>
</dbReference>
<evidence type="ECO:0000313" key="3">
    <source>
        <dbReference type="EMBL" id="OGY93098.1"/>
    </source>
</evidence>
<dbReference type="GO" id="GO:0003824">
    <property type="term" value="F:catalytic activity"/>
    <property type="evidence" value="ECO:0007669"/>
    <property type="project" value="InterPro"/>
</dbReference>
<name>A0A1G2BVM4_9BACT</name>
<evidence type="ECO:0000256" key="1">
    <source>
        <dbReference type="SAM" id="Phobius"/>
    </source>
</evidence>
<feature type="transmembrane region" description="Helical" evidence="1">
    <location>
        <begin position="34"/>
        <end position="52"/>
    </location>
</feature>
<feature type="domain" description="Endonuclease/exonuclease/phosphatase" evidence="2">
    <location>
        <begin position="97"/>
        <end position="299"/>
    </location>
</feature>
<dbReference type="Pfam" id="PF03372">
    <property type="entry name" value="Exo_endo_phos"/>
    <property type="match status" value="1"/>
</dbReference>
<dbReference type="Proteomes" id="UP000177349">
    <property type="component" value="Unassembled WGS sequence"/>
</dbReference>
<sequence>MTFFALYLFYLMFTIGVLMVMAPLYWVFDIFSSYVPIFTAASVVTILLLVFYRRFMQAAIIFVLVGYLSITLVIQYLPPEKPVTSPLDDRSTKLSVMQVNVNFRNTAYQKLLDSVGEERPSVIVINEATPGWSAELETSLKSEYPYFITESSETYQGMIVVSQLPIRMYDVIRFSEASAPILKVEFREPAMTLFAVHALSPVSEQWALERDGLLHSLVPILEQTDGMIIVAGDLNATVHSTAIRGLLHDANLHDARRGFGWNATWMRNTPLAAAIDHVLYRGSAEVRDVRVLPDIGSDHRPLLVDMTIYPTELL</sequence>
<organism evidence="3 4">
    <name type="scientific">Candidatus Komeilibacteria bacterium RIFCSPLOWO2_01_FULL_53_11</name>
    <dbReference type="NCBI Taxonomy" id="1798552"/>
    <lineage>
        <taxon>Bacteria</taxon>
        <taxon>Candidatus Komeiliibacteriota</taxon>
    </lineage>
</organism>
<dbReference type="SUPFAM" id="SSF56219">
    <property type="entry name" value="DNase I-like"/>
    <property type="match status" value="1"/>
</dbReference>